<feature type="domain" description="AB hydrolase-1" evidence="1">
    <location>
        <begin position="85"/>
        <end position="154"/>
    </location>
</feature>
<dbReference type="Gene3D" id="3.40.50.1820">
    <property type="entry name" value="alpha/beta hydrolase"/>
    <property type="match status" value="1"/>
</dbReference>
<proteinExistence type="predicted"/>
<gene>
    <name evidence="2" type="ORF">GCM10022280_26320</name>
</gene>
<keyword evidence="3" id="KW-1185">Reference proteome</keyword>
<name>A0ABP7TCE6_9SPHN</name>
<dbReference type="Proteomes" id="UP001500235">
    <property type="component" value="Unassembled WGS sequence"/>
</dbReference>
<reference evidence="3" key="1">
    <citation type="journal article" date="2019" name="Int. J. Syst. Evol. Microbiol.">
        <title>The Global Catalogue of Microorganisms (GCM) 10K type strain sequencing project: providing services to taxonomists for standard genome sequencing and annotation.</title>
        <authorList>
            <consortium name="The Broad Institute Genomics Platform"/>
            <consortium name="The Broad Institute Genome Sequencing Center for Infectious Disease"/>
            <person name="Wu L."/>
            <person name="Ma J."/>
        </authorList>
    </citation>
    <scope>NUCLEOTIDE SEQUENCE [LARGE SCALE GENOMIC DNA]</scope>
    <source>
        <strain evidence="3">JCM 17563</strain>
    </source>
</reference>
<dbReference type="InterPro" id="IPR000073">
    <property type="entry name" value="AB_hydrolase_1"/>
</dbReference>
<dbReference type="InterPro" id="IPR029058">
    <property type="entry name" value="AB_hydrolase_fold"/>
</dbReference>
<dbReference type="Pfam" id="PF00561">
    <property type="entry name" value="Abhydrolase_1"/>
    <property type="match status" value="1"/>
</dbReference>
<organism evidence="2 3">
    <name type="scientific">Sphingomonas swuensis</name>
    <dbReference type="NCBI Taxonomy" id="977800"/>
    <lineage>
        <taxon>Bacteria</taxon>
        <taxon>Pseudomonadati</taxon>
        <taxon>Pseudomonadota</taxon>
        <taxon>Alphaproteobacteria</taxon>
        <taxon>Sphingomonadales</taxon>
        <taxon>Sphingomonadaceae</taxon>
        <taxon>Sphingomonas</taxon>
    </lineage>
</organism>
<accession>A0ABP7TCE6</accession>
<dbReference type="SUPFAM" id="SSF53474">
    <property type="entry name" value="alpha/beta-Hydrolases"/>
    <property type="match status" value="1"/>
</dbReference>
<protein>
    <recommendedName>
        <fullName evidence="1">AB hydrolase-1 domain-containing protein</fullName>
    </recommendedName>
</protein>
<evidence type="ECO:0000313" key="3">
    <source>
        <dbReference type="Proteomes" id="UP001500235"/>
    </source>
</evidence>
<comment type="caution">
    <text evidence="2">The sequence shown here is derived from an EMBL/GenBank/DDBJ whole genome shotgun (WGS) entry which is preliminary data.</text>
</comment>
<dbReference type="EMBL" id="BAABBQ010000001">
    <property type="protein sequence ID" value="GAA4024193.1"/>
    <property type="molecule type" value="Genomic_DNA"/>
</dbReference>
<sequence length="236" mass="25470">MALSRADHLAPPGYRRLSEALSLAPRLLNGFGHLGPRGPADGPPALVIPGFVATDRTTLELRRAFAAGGFRTYPWALGLNRGARADTLDRLERRLLEIGGGAPVLVVGWSLGGLFARELARHRPDLVSAAVSLGSPFSGDLRANNVWRLYEWVAGHPVDNPPLPRICDKPPVPTLALWSRGDGIIAPACARGQPHESDEAVELASNHMGFGVSRPVTRKVVETTLRFLAERDLPRP</sequence>
<dbReference type="RefSeq" id="WP_344707855.1">
    <property type="nucleotide sequence ID" value="NZ_BAABBQ010000001.1"/>
</dbReference>
<evidence type="ECO:0000313" key="2">
    <source>
        <dbReference type="EMBL" id="GAA4024193.1"/>
    </source>
</evidence>
<evidence type="ECO:0000259" key="1">
    <source>
        <dbReference type="Pfam" id="PF00561"/>
    </source>
</evidence>